<evidence type="ECO:0000313" key="2">
    <source>
        <dbReference type="EMBL" id="GAH55920.1"/>
    </source>
</evidence>
<name>X1HFT7_9ZZZZ</name>
<sequence>MNQKKEDEIYCPECGKVIKRKSVICLHCGVQINELEVKKVIIGKSKTVAIVLAILFSFFSWLYTYKKNINKFLISILANLTFLFSLSLLNLVGYFKIEAINTLTWLIILLFIIWIWAIVDNARRPNSFYENYPK</sequence>
<proteinExistence type="predicted"/>
<dbReference type="AlphaFoldDB" id="X1HFT7"/>
<keyword evidence="1" id="KW-1133">Transmembrane helix</keyword>
<keyword evidence="1" id="KW-0472">Membrane</keyword>
<keyword evidence="1" id="KW-0812">Transmembrane</keyword>
<gene>
    <name evidence="2" type="ORF">S03H2_40348</name>
</gene>
<evidence type="ECO:0008006" key="3">
    <source>
        <dbReference type="Google" id="ProtNLM"/>
    </source>
</evidence>
<accession>X1HFT7</accession>
<feature type="transmembrane region" description="Helical" evidence="1">
    <location>
        <begin position="72"/>
        <end position="93"/>
    </location>
</feature>
<dbReference type="EMBL" id="BARU01025010">
    <property type="protein sequence ID" value="GAH55920.1"/>
    <property type="molecule type" value="Genomic_DNA"/>
</dbReference>
<organism evidence="2">
    <name type="scientific">marine sediment metagenome</name>
    <dbReference type="NCBI Taxonomy" id="412755"/>
    <lineage>
        <taxon>unclassified sequences</taxon>
        <taxon>metagenomes</taxon>
        <taxon>ecological metagenomes</taxon>
    </lineage>
</organism>
<comment type="caution">
    <text evidence="2">The sequence shown here is derived from an EMBL/GenBank/DDBJ whole genome shotgun (WGS) entry which is preliminary data.</text>
</comment>
<reference evidence="2" key="1">
    <citation type="journal article" date="2014" name="Front. Microbiol.">
        <title>High frequency of phylogenetically diverse reductive dehalogenase-homologous genes in deep subseafloor sedimentary metagenomes.</title>
        <authorList>
            <person name="Kawai M."/>
            <person name="Futagami T."/>
            <person name="Toyoda A."/>
            <person name="Takaki Y."/>
            <person name="Nishi S."/>
            <person name="Hori S."/>
            <person name="Arai W."/>
            <person name="Tsubouchi T."/>
            <person name="Morono Y."/>
            <person name="Uchiyama I."/>
            <person name="Ito T."/>
            <person name="Fujiyama A."/>
            <person name="Inagaki F."/>
            <person name="Takami H."/>
        </authorList>
    </citation>
    <scope>NUCLEOTIDE SEQUENCE</scope>
    <source>
        <strain evidence="2">Expedition CK06-06</strain>
    </source>
</reference>
<evidence type="ECO:0000256" key="1">
    <source>
        <dbReference type="SAM" id="Phobius"/>
    </source>
</evidence>
<protein>
    <recommendedName>
        <fullName evidence="3">Zinc-ribbon domain-containing protein</fullName>
    </recommendedName>
</protein>
<feature type="transmembrane region" description="Helical" evidence="1">
    <location>
        <begin position="47"/>
        <end position="65"/>
    </location>
</feature>
<feature type="transmembrane region" description="Helical" evidence="1">
    <location>
        <begin position="99"/>
        <end position="119"/>
    </location>
</feature>